<accession>A0A8S3YUH9</accession>
<evidence type="ECO:0000313" key="11">
    <source>
        <dbReference type="EMBL" id="CAG5120693.1"/>
    </source>
</evidence>
<dbReference type="OrthoDB" id="10019582at2759"/>
<dbReference type="InterPro" id="IPR007734">
    <property type="entry name" value="Heparan_SO4_2-O-STrfase"/>
</dbReference>
<keyword evidence="3" id="KW-0808">Transferase</keyword>
<sequence length="81" mass="9295">KAVTKLQLDSIDISRRHLSFASDQHYETERDDDVVVIYNRVPKTGSTSFAGIAYDLCTENRFHVIHMNISRNQRTLGLSDQ</sequence>
<dbReference type="GO" id="GO:0000139">
    <property type="term" value="C:Golgi membrane"/>
    <property type="evidence" value="ECO:0007669"/>
    <property type="project" value="UniProtKB-SubCell"/>
</dbReference>
<keyword evidence="12" id="KW-1185">Reference proteome</keyword>
<evidence type="ECO:0000256" key="3">
    <source>
        <dbReference type="ARBA" id="ARBA00022679"/>
    </source>
</evidence>
<evidence type="ECO:0000256" key="5">
    <source>
        <dbReference type="ARBA" id="ARBA00022968"/>
    </source>
</evidence>
<dbReference type="EMBL" id="CAJHNH020000952">
    <property type="protein sequence ID" value="CAG5120693.1"/>
    <property type="molecule type" value="Genomic_DNA"/>
</dbReference>
<evidence type="ECO:0000256" key="4">
    <source>
        <dbReference type="ARBA" id="ARBA00022692"/>
    </source>
</evidence>
<feature type="non-terminal residue" evidence="11">
    <location>
        <position position="1"/>
    </location>
</feature>
<proteinExistence type="inferred from homology"/>
<evidence type="ECO:0008006" key="13">
    <source>
        <dbReference type="Google" id="ProtNLM"/>
    </source>
</evidence>
<reference evidence="11" key="1">
    <citation type="submission" date="2021-04" db="EMBL/GenBank/DDBJ databases">
        <authorList>
            <consortium name="Molecular Ecology Group"/>
        </authorList>
    </citation>
    <scope>NUCLEOTIDE SEQUENCE</scope>
</reference>
<feature type="non-terminal residue" evidence="11">
    <location>
        <position position="81"/>
    </location>
</feature>
<evidence type="ECO:0000313" key="12">
    <source>
        <dbReference type="Proteomes" id="UP000678393"/>
    </source>
</evidence>
<dbReference type="Gene3D" id="3.40.50.300">
    <property type="entry name" value="P-loop containing nucleotide triphosphate hydrolases"/>
    <property type="match status" value="1"/>
</dbReference>
<dbReference type="GO" id="GO:0004394">
    <property type="term" value="F:heparan sulfate 2-sulfotransferase activity"/>
    <property type="evidence" value="ECO:0007669"/>
    <property type="project" value="TreeGrafter"/>
</dbReference>
<dbReference type="PANTHER" id="PTHR12129">
    <property type="entry name" value="HEPARAN SULFATE 2-O-SULFOTRANSFERASE"/>
    <property type="match status" value="1"/>
</dbReference>
<keyword evidence="8" id="KW-0472">Membrane</keyword>
<name>A0A8S3YUH9_9EUPU</name>
<keyword evidence="4" id="KW-0812">Transmembrane</keyword>
<comment type="similarity">
    <text evidence="2">Belongs to the sulfotransferase 3 family.</text>
</comment>
<keyword evidence="10" id="KW-0325">Glycoprotein</keyword>
<evidence type="ECO:0000256" key="1">
    <source>
        <dbReference type="ARBA" id="ARBA00004323"/>
    </source>
</evidence>
<dbReference type="Proteomes" id="UP000678393">
    <property type="component" value="Unassembled WGS sequence"/>
</dbReference>
<evidence type="ECO:0000256" key="9">
    <source>
        <dbReference type="ARBA" id="ARBA00023157"/>
    </source>
</evidence>
<gene>
    <name evidence="11" type="ORF">CUNI_LOCUS6251</name>
</gene>
<evidence type="ECO:0000256" key="7">
    <source>
        <dbReference type="ARBA" id="ARBA00023034"/>
    </source>
</evidence>
<keyword evidence="9" id="KW-1015">Disulfide bond</keyword>
<evidence type="ECO:0000256" key="8">
    <source>
        <dbReference type="ARBA" id="ARBA00023136"/>
    </source>
</evidence>
<organism evidence="11 12">
    <name type="scientific">Candidula unifasciata</name>
    <dbReference type="NCBI Taxonomy" id="100452"/>
    <lineage>
        <taxon>Eukaryota</taxon>
        <taxon>Metazoa</taxon>
        <taxon>Spiralia</taxon>
        <taxon>Lophotrochozoa</taxon>
        <taxon>Mollusca</taxon>
        <taxon>Gastropoda</taxon>
        <taxon>Heterobranchia</taxon>
        <taxon>Euthyneura</taxon>
        <taxon>Panpulmonata</taxon>
        <taxon>Eupulmonata</taxon>
        <taxon>Stylommatophora</taxon>
        <taxon>Helicina</taxon>
        <taxon>Helicoidea</taxon>
        <taxon>Geomitridae</taxon>
        <taxon>Candidula</taxon>
    </lineage>
</organism>
<dbReference type="InterPro" id="IPR005331">
    <property type="entry name" value="Sulfotransferase"/>
</dbReference>
<comment type="caution">
    <text evidence="11">The sequence shown here is derived from an EMBL/GenBank/DDBJ whole genome shotgun (WGS) entry which is preliminary data.</text>
</comment>
<keyword evidence="7" id="KW-0333">Golgi apparatus</keyword>
<dbReference type="AlphaFoldDB" id="A0A8S3YUH9"/>
<dbReference type="PANTHER" id="PTHR12129:SF17">
    <property type="entry name" value="HEPARAN SULFATE 2-O-SULFOTRANSFERASE 1"/>
    <property type="match status" value="1"/>
</dbReference>
<comment type="subcellular location">
    <subcellularLocation>
        <location evidence="1">Golgi apparatus membrane</location>
        <topology evidence="1">Single-pass type II membrane protein</topology>
    </subcellularLocation>
</comment>
<keyword evidence="5" id="KW-0735">Signal-anchor</keyword>
<evidence type="ECO:0000256" key="6">
    <source>
        <dbReference type="ARBA" id="ARBA00022989"/>
    </source>
</evidence>
<keyword evidence="6" id="KW-1133">Transmembrane helix</keyword>
<dbReference type="Pfam" id="PF03567">
    <property type="entry name" value="Sulfotransfer_2"/>
    <property type="match status" value="1"/>
</dbReference>
<protein>
    <recommendedName>
        <fullName evidence="13">Sulfotransferase</fullName>
    </recommendedName>
</protein>
<dbReference type="InterPro" id="IPR027417">
    <property type="entry name" value="P-loop_NTPase"/>
</dbReference>
<evidence type="ECO:0000256" key="2">
    <source>
        <dbReference type="ARBA" id="ARBA00010569"/>
    </source>
</evidence>
<evidence type="ECO:0000256" key="10">
    <source>
        <dbReference type="ARBA" id="ARBA00023180"/>
    </source>
</evidence>